<evidence type="ECO:0000256" key="1">
    <source>
        <dbReference type="ARBA" id="ARBA00004613"/>
    </source>
</evidence>
<dbReference type="GO" id="GO:0005576">
    <property type="term" value="C:extracellular region"/>
    <property type="evidence" value="ECO:0007669"/>
    <property type="project" value="UniProtKB-SubCell"/>
</dbReference>
<dbReference type="GO" id="GO:0016020">
    <property type="term" value="C:membrane"/>
    <property type="evidence" value="ECO:0007669"/>
    <property type="project" value="GOC"/>
</dbReference>
<feature type="domain" description="Saposin B-type" evidence="6">
    <location>
        <begin position="52"/>
        <end position="105"/>
    </location>
</feature>
<keyword evidence="4" id="KW-1015">Disulfide bond</keyword>
<dbReference type="GO" id="GO:0007193">
    <property type="term" value="P:adenylate cyclase-inhibiting G protein-coupled receptor signaling pathway"/>
    <property type="evidence" value="ECO:0007669"/>
    <property type="project" value="TreeGrafter"/>
</dbReference>
<dbReference type="Gene3D" id="1.10.225.10">
    <property type="entry name" value="Saposin-like"/>
    <property type="match status" value="1"/>
</dbReference>
<sequence length="216" mass="23032">IDRPGASPLGGKPACGERPQDWCRDARTAARCGALEHCRLAAGDLPLGVNGGGIPCHLCQVVVSVVGKILQDNCTEDKLRGFLEKKCQYLPFQDWSVKCKKMVDTGILVLTQLGKQVLVSGGGLGGLCQPRQRPAGALEFRKPPASPGDDFAQPAAPFAANMLPPPPLQPQDPWERGDLCGDCARLVAAVQGQMDTSAFGRYLAAYSDMAARLLRH</sequence>
<dbReference type="PROSITE" id="PS51110">
    <property type="entry name" value="SAP_A"/>
    <property type="match status" value="1"/>
</dbReference>
<evidence type="ECO:0000313" key="9">
    <source>
        <dbReference type="Proteomes" id="UP000694424"/>
    </source>
</evidence>
<keyword evidence="2" id="KW-0964">Secreted</keyword>
<dbReference type="SUPFAM" id="SSF47862">
    <property type="entry name" value="Saposin"/>
    <property type="match status" value="1"/>
</dbReference>
<evidence type="ECO:0000256" key="2">
    <source>
        <dbReference type="ARBA" id="ARBA00022525"/>
    </source>
</evidence>
<organism evidence="8 9">
    <name type="scientific">Apteryx owenii</name>
    <name type="common">Little spotted kiwi</name>
    <dbReference type="NCBI Taxonomy" id="8824"/>
    <lineage>
        <taxon>Eukaryota</taxon>
        <taxon>Metazoa</taxon>
        <taxon>Chordata</taxon>
        <taxon>Craniata</taxon>
        <taxon>Vertebrata</taxon>
        <taxon>Euteleostomi</taxon>
        <taxon>Archelosauria</taxon>
        <taxon>Archosauria</taxon>
        <taxon>Dinosauria</taxon>
        <taxon>Saurischia</taxon>
        <taxon>Theropoda</taxon>
        <taxon>Coelurosauria</taxon>
        <taxon>Aves</taxon>
        <taxon>Palaeognathae</taxon>
        <taxon>Apterygiformes</taxon>
        <taxon>Apterygidae</taxon>
        <taxon>Apteryx</taxon>
    </lineage>
</organism>
<dbReference type="Proteomes" id="UP000694424">
    <property type="component" value="Unplaced"/>
</dbReference>
<evidence type="ECO:0000259" key="7">
    <source>
        <dbReference type="PROSITE" id="PS51110"/>
    </source>
</evidence>
<evidence type="ECO:0008006" key="10">
    <source>
        <dbReference type="Google" id="ProtNLM"/>
    </source>
</evidence>
<evidence type="ECO:0000256" key="5">
    <source>
        <dbReference type="ARBA" id="ARBA00023180"/>
    </source>
</evidence>
<dbReference type="InterPro" id="IPR008139">
    <property type="entry name" value="SaposinB_dom"/>
</dbReference>
<evidence type="ECO:0000259" key="6">
    <source>
        <dbReference type="PROSITE" id="PS50015"/>
    </source>
</evidence>
<evidence type="ECO:0000256" key="3">
    <source>
        <dbReference type="ARBA" id="ARBA00022729"/>
    </source>
</evidence>
<accession>A0A8B9NYF0</accession>
<name>A0A8B9NYF0_APTOW</name>
<dbReference type="Pfam" id="PF02199">
    <property type="entry name" value="SapA"/>
    <property type="match status" value="1"/>
</dbReference>
<proteinExistence type="predicted"/>
<dbReference type="AlphaFoldDB" id="A0A8B9NYF0"/>
<protein>
    <recommendedName>
        <fullName evidence="10">Saposin B-type domain-containing protein</fullName>
    </recommendedName>
</protein>
<dbReference type="GO" id="GO:0006665">
    <property type="term" value="P:sphingolipid metabolic process"/>
    <property type="evidence" value="ECO:0007669"/>
    <property type="project" value="InterPro"/>
</dbReference>
<evidence type="ECO:0000256" key="4">
    <source>
        <dbReference type="ARBA" id="ARBA00023157"/>
    </source>
</evidence>
<keyword evidence="5" id="KW-0325">Glycoprotein</keyword>
<dbReference type="PROSITE" id="PS50015">
    <property type="entry name" value="SAP_B"/>
    <property type="match status" value="1"/>
</dbReference>
<dbReference type="PRINTS" id="PR01797">
    <property type="entry name" value="SAPOSIN"/>
</dbReference>
<dbReference type="InterPro" id="IPR008373">
    <property type="entry name" value="Saposin"/>
</dbReference>
<dbReference type="PANTHER" id="PTHR11480">
    <property type="entry name" value="SAPOSIN-RELATED"/>
    <property type="match status" value="1"/>
</dbReference>
<reference evidence="8" key="1">
    <citation type="submission" date="2025-08" db="UniProtKB">
        <authorList>
            <consortium name="Ensembl"/>
        </authorList>
    </citation>
    <scope>IDENTIFICATION</scope>
</reference>
<dbReference type="GO" id="GO:0005764">
    <property type="term" value="C:lysosome"/>
    <property type="evidence" value="ECO:0007669"/>
    <property type="project" value="InterPro"/>
</dbReference>
<dbReference type="GO" id="GO:0019216">
    <property type="term" value="P:regulation of lipid metabolic process"/>
    <property type="evidence" value="ECO:0007669"/>
    <property type="project" value="TreeGrafter"/>
</dbReference>
<dbReference type="Ensembl" id="ENSAOWT00000003135.1">
    <property type="protein sequence ID" value="ENSAOWP00000002725.1"/>
    <property type="gene ID" value="ENSAOWG00000001963.1"/>
</dbReference>
<dbReference type="PANTHER" id="PTHR11480:SF36">
    <property type="entry name" value="PROSAPOSIN"/>
    <property type="match status" value="1"/>
</dbReference>
<feature type="domain" description="Saposin A-type" evidence="7">
    <location>
        <begin position="8"/>
        <end position="48"/>
    </location>
</feature>
<comment type="subcellular location">
    <subcellularLocation>
        <location evidence="1">Secreted</location>
    </subcellularLocation>
</comment>
<reference evidence="8" key="2">
    <citation type="submission" date="2025-09" db="UniProtKB">
        <authorList>
            <consortium name="Ensembl"/>
        </authorList>
    </citation>
    <scope>IDENTIFICATION</scope>
</reference>
<dbReference type="InterPro" id="IPR051428">
    <property type="entry name" value="Sphingo_Act-Surfact_Prot"/>
</dbReference>
<keyword evidence="9" id="KW-1185">Reference proteome</keyword>
<keyword evidence="3" id="KW-0732">Signal</keyword>
<dbReference type="InterPro" id="IPR011001">
    <property type="entry name" value="Saposin-like"/>
</dbReference>
<dbReference type="InterPro" id="IPR003119">
    <property type="entry name" value="SAP_A"/>
</dbReference>
<evidence type="ECO:0000313" key="8">
    <source>
        <dbReference type="Ensembl" id="ENSAOWP00000002725.1"/>
    </source>
</evidence>